<accession>A0A917FDW9</accession>
<gene>
    <name evidence="2" type="ORF">GCM10010912_09000</name>
</gene>
<dbReference type="AlphaFoldDB" id="A0A917FDW9"/>
<keyword evidence="3" id="KW-1185">Reference proteome</keyword>
<sequence length="69" mass="7116">MVGSTVWHARAVSTMGGAVRGVSNGRHGAGSEPDARHARGVSNGRRGARSEHGGPHARGVSSMGRTREQ</sequence>
<protein>
    <submittedName>
        <fullName evidence="2">Uncharacterized protein</fullName>
    </submittedName>
</protein>
<dbReference type="Proteomes" id="UP000637643">
    <property type="component" value="Unassembled WGS sequence"/>
</dbReference>
<reference evidence="2" key="1">
    <citation type="journal article" date="2014" name="Int. J. Syst. Evol. Microbiol.">
        <title>Complete genome sequence of Corynebacterium casei LMG S-19264T (=DSM 44701T), isolated from a smear-ripened cheese.</title>
        <authorList>
            <consortium name="US DOE Joint Genome Institute (JGI-PGF)"/>
            <person name="Walter F."/>
            <person name="Albersmeier A."/>
            <person name="Kalinowski J."/>
            <person name="Ruckert C."/>
        </authorList>
    </citation>
    <scope>NUCLEOTIDE SEQUENCE</scope>
    <source>
        <strain evidence="2">CGMCC 1.16134</strain>
    </source>
</reference>
<evidence type="ECO:0000313" key="3">
    <source>
        <dbReference type="Proteomes" id="UP000637643"/>
    </source>
</evidence>
<feature type="region of interest" description="Disordered" evidence="1">
    <location>
        <begin position="17"/>
        <end position="69"/>
    </location>
</feature>
<evidence type="ECO:0000256" key="1">
    <source>
        <dbReference type="SAM" id="MobiDB-lite"/>
    </source>
</evidence>
<proteinExistence type="predicted"/>
<dbReference type="EMBL" id="BMKR01000003">
    <property type="protein sequence ID" value="GGF66131.1"/>
    <property type="molecule type" value="Genomic_DNA"/>
</dbReference>
<organism evidence="2 3">
    <name type="scientific">Paenibacillus albidus</name>
    <dbReference type="NCBI Taxonomy" id="2041023"/>
    <lineage>
        <taxon>Bacteria</taxon>
        <taxon>Bacillati</taxon>
        <taxon>Bacillota</taxon>
        <taxon>Bacilli</taxon>
        <taxon>Bacillales</taxon>
        <taxon>Paenibacillaceae</taxon>
        <taxon>Paenibacillus</taxon>
    </lineage>
</organism>
<name>A0A917FDW9_9BACL</name>
<evidence type="ECO:0000313" key="2">
    <source>
        <dbReference type="EMBL" id="GGF66131.1"/>
    </source>
</evidence>
<comment type="caution">
    <text evidence="2">The sequence shown here is derived from an EMBL/GenBank/DDBJ whole genome shotgun (WGS) entry which is preliminary data.</text>
</comment>
<reference evidence="2" key="2">
    <citation type="submission" date="2020-09" db="EMBL/GenBank/DDBJ databases">
        <authorList>
            <person name="Sun Q."/>
            <person name="Zhou Y."/>
        </authorList>
    </citation>
    <scope>NUCLEOTIDE SEQUENCE</scope>
    <source>
        <strain evidence="2">CGMCC 1.16134</strain>
    </source>
</reference>